<dbReference type="Gene3D" id="2.130.10.30">
    <property type="entry name" value="Regulator of chromosome condensation 1/beta-lactamase-inhibitor protein II"/>
    <property type="match status" value="1"/>
</dbReference>
<dbReference type="InterPro" id="IPR000408">
    <property type="entry name" value="Reg_chr_condens"/>
</dbReference>
<dbReference type="EMBL" id="BAABGZ010000013">
    <property type="protein sequence ID" value="GAA4351545.1"/>
    <property type="molecule type" value="Genomic_DNA"/>
</dbReference>
<dbReference type="SUPFAM" id="SSF50985">
    <property type="entry name" value="RCC1/BLIP-II"/>
    <property type="match status" value="1"/>
</dbReference>
<dbReference type="InterPro" id="IPR009091">
    <property type="entry name" value="RCC1/BLIP-II"/>
</dbReference>
<evidence type="ECO:0008006" key="3">
    <source>
        <dbReference type="Google" id="ProtNLM"/>
    </source>
</evidence>
<evidence type="ECO:0000313" key="1">
    <source>
        <dbReference type="EMBL" id="GAA4351545.1"/>
    </source>
</evidence>
<dbReference type="PANTHER" id="PTHR45982">
    <property type="entry name" value="REGULATOR OF CHROMOSOME CONDENSATION"/>
    <property type="match status" value="1"/>
</dbReference>
<organism evidence="1 2">
    <name type="scientific">Hymenobacter saemangeumensis</name>
    <dbReference type="NCBI Taxonomy" id="1084522"/>
    <lineage>
        <taxon>Bacteria</taxon>
        <taxon>Pseudomonadati</taxon>
        <taxon>Bacteroidota</taxon>
        <taxon>Cytophagia</taxon>
        <taxon>Cytophagales</taxon>
        <taxon>Hymenobacteraceae</taxon>
        <taxon>Hymenobacter</taxon>
    </lineage>
</organism>
<keyword evidence="2" id="KW-1185">Reference proteome</keyword>
<comment type="caution">
    <text evidence="1">The sequence shown here is derived from an EMBL/GenBank/DDBJ whole genome shotgun (WGS) entry which is preliminary data.</text>
</comment>
<dbReference type="PROSITE" id="PS50012">
    <property type="entry name" value="RCC1_3"/>
    <property type="match status" value="2"/>
</dbReference>
<dbReference type="InterPro" id="IPR051553">
    <property type="entry name" value="Ran_GTPase-activating"/>
</dbReference>
<name>A0ABP8I512_9BACT</name>
<dbReference type="Pfam" id="PF00415">
    <property type="entry name" value="RCC1"/>
    <property type="match status" value="1"/>
</dbReference>
<reference evidence="2" key="1">
    <citation type="journal article" date="2019" name="Int. J. Syst. Evol. Microbiol.">
        <title>The Global Catalogue of Microorganisms (GCM) 10K type strain sequencing project: providing services to taxonomists for standard genome sequencing and annotation.</title>
        <authorList>
            <consortium name="The Broad Institute Genomics Platform"/>
            <consortium name="The Broad Institute Genome Sequencing Center for Infectious Disease"/>
            <person name="Wu L."/>
            <person name="Ma J."/>
        </authorList>
    </citation>
    <scope>NUCLEOTIDE SEQUENCE [LARGE SCALE GENOMIC DNA]</scope>
    <source>
        <strain evidence="2">JCM 17923</strain>
    </source>
</reference>
<dbReference type="PANTHER" id="PTHR45982:SF1">
    <property type="entry name" value="REGULATOR OF CHROMOSOME CONDENSATION"/>
    <property type="match status" value="1"/>
</dbReference>
<protein>
    <recommendedName>
        <fullName evidence="3">T9SS type A sorting domain-containing protein</fullName>
    </recommendedName>
</protein>
<dbReference type="Proteomes" id="UP001501153">
    <property type="component" value="Unassembled WGS sequence"/>
</dbReference>
<sequence>MITALNNVRQIDAGNVRAAALLTNGTVYNWGANTGGQLGLGHNNYTSSPAQVGAGVLTDIVGLALNTGATIAVHPDGTTHVWGNNSYGELGIPSPSYASTPTPGPAFSAGVQISGQHFQFLSIERTGTIKTWGSQPLGYTPSSPTQFGGSSVPTTPGGVCQGVPNADFPACGPQRAYFQRPGATYVAARHGFTVSPAEIGTYGTTTTIDASQAPYNGAVIFDGIYHLRGNVRFIGGSFTLAPFTRLYVDGASGQAGNFTSYNQTTIEVQNATLTLRATTLQASCPAQWGGIVLNGQASIYTYAQGQRQQNRSVIRDAYRGIDSYTPNLNFPNTNRYYLTYTDFINNGTGLYDYVKGTALTGEGARYCSFRDGEIGINVDPADSSPGNVFGGNYSSALFEFNTFDNLKWGMIGVLGQGRINNNTFTNNYYCALATGSTSGGPLEIRNNTITVPSVWPAAVLATLPSGYPPTSYGIQGERLVSIKTNTIAGANPNPTATNVVQIGLDWPGSCSVSDGNIFRYLDQAINMSTDAYNGSTHSILNNTFADNVTGLSFLPSSTLTGAPVSVTLRCNTFSSTVPGAVGVWVQANAMFPNQLGSASQPNGNNFSGIATANKRFVYDGSTLLTYFRYASPQEGLGGPNGNTIYNMAGNSSTGSGSNPLGTSGLNACGTSSTTPGVYARPTGGGQLGEPMLGPATGDAVLRAAYPNPASEAVGFAYMLPATCQGGRLVLRDLLGRAVATAVLTSLEGEASVPVRHLPAGFYTGMLEADGRVVATQKLSVKH</sequence>
<proteinExistence type="predicted"/>
<accession>A0ABP8I512</accession>
<evidence type="ECO:0000313" key="2">
    <source>
        <dbReference type="Proteomes" id="UP001501153"/>
    </source>
</evidence>
<gene>
    <name evidence="1" type="ORF">GCM10023185_10280</name>
</gene>